<keyword evidence="3" id="KW-0732">Signal</keyword>
<evidence type="ECO:0000256" key="2">
    <source>
        <dbReference type="ARBA" id="ARBA00006275"/>
    </source>
</evidence>
<comment type="subcellular location">
    <subcellularLocation>
        <location evidence="1">Cell outer membrane</location>
    </subcellularLocation>
</comment>
<feature type="coiled-coil region" evidence="6">
    <location>
        <begin position="140"/>
        <end position="167"/>
    </location>
</feature>
<keyword evidence="10" id="KW-1185">Reference proteome</keyword>
<evidence type="ECO:0000313" key="10">
    <source>
        <dbReference type="Proteomes" id="UP000199663"/>
    </source>
</evidence>
<dbReference type="EMBL" id="FNQC01000001">
    <property type="protein sequence ID" value="SDY48920.1"/>
    <property type="molecule type" value="Genomic_DNA"/>
</dbReference>
<evidence type="ECO:0000256" key="1">
    <source>
        <dbReference type="ARBA" id="ARBA00004442"/>
    </source>
</evidence>
<dbReference type="Proteomes" id="UP000199663">
    <property type="component" value="Unassembled WGS sequence"/>
</dbReference>
<reference evidence="9 10" key="1">
    <citation type="submission" date="2016-10" db="EMBL/GenBank/DDBJ databases">
        <authorList>
            <person name="Varghese N."/>
            <person name="Submissions S."/>
        </authorList>
    </citation>
    <scope>NUCLEOTIDE SEQUENCE [LARGE SCALE GENOMIC DNA]</scope>
    <source>
        <strain evidence="9 10">DSM 17997</strain>
    </source>
</reference>
<feature type="domain" description="RagB/SusD" evidence="7">
    <location>
        <begin position="327"/>
        <end position="637"/>
    </location>
</feature>
<evidence type="ECO:0000256" key="6">
    <source>
        <dbReference type="SAM" id="Coils"/>
    </source>
</evidence>
<comment type="caution">
    <text evidence="9">The sequence shown here is derived from an EMBL/GenBank/DDBJ whole genome shotgun (WGS) entry which is preliminary data.</text>
</comment>
<proteinExistence type="inferred from homology"/>
<dbReference type="PROSITE" id="PS51257">
    <property type="entry name" value="PROKAR_LIPOPROTEIN"/>
    <property type="match status" value="1"/>
</dbReference>
<keyword evidence="4" id="KW-0472">Membrane</keyword>
<evidence type="ECO:0000256" key="4">
    <source>
        <dbReference type="ARBA" id="ARBA00023136"/>
    </source>
</evidence>
<keyword evidence="6" id="KW-0175">Coiled coil</keyword>
<dbReference type="InterPro" id="IPR011990">
    <property type="entry name" value="TPR-like_helical_dom_sf"/>
</dbReference>
<feature type="domain" description="SusD-like N-terminal" evidence="8">
    <location>
        <begin position="114"/>
        <end position="235"/>
    </location>
</feature>
<organism evidence="9 10">
    <name type="scientific">Rhodonellum ikkaensis</name>
    <dbReference type="NCBI Taxonomy" id="336829"/>
    <lineage>
        <taxon>Bacteria</taxon>
        <taxon>Pseudomonadati</taxon>
        <taxon>Bacteroidota</taxon>
        <taxon>Cytophagia</taxon>
        <taxon>Cytophagales</taxon>
        <taxon>Cytophagaceae</taxon>
        <taxon>Rhodonellum</taxon>
    </lineage>
</organism>
<protein>
    <submittedName>
        <fullName evidence="9">Starch-binding associating with outer membrane</fullName>
    </submittedName>
</protein>
<dbReference type="RefSeq" id="WP_019596120.1">
    <property type="nucleotide sequence ID" value="NZ_FNQC01000001.1"/>
</dbReference>
<evidence type="ECO:0000259" key="8">
    <source>
        <dbReference type="Pfam" id="PF14322"/>
    </source>
</evidence>
<dbReference type="Pfam" id="PF14322">
    <property type="entry name" value="SusD-like_3"/>
    <property type="match status" value="1"/>
</dbReference>
<dbReference type="Pfam" id="PF07980">
    <property type="entry name" value="SusD_RagB"/>
    <property type="match status" value="1"/>
</dbReference>
<sequence>MKKFNHIKTKLSRIFSICLVFAIGSSCEDYLERTPGSVVSEEIAFLNFQNFQGFTEELYQCVPNFTTTYWTSSWNWGEDEMVSAAGNFHVTFMFDRGNFWAWQAEHSGHGGQSSWMDKNMTDTGDNPRNKGLWPLAWYGIRKANLGLANLERMTEATQEERDLIEGQLLFFRGWFHFMLIQYVGGLPYIDRVLPGDQVLREPRLSYHESAEKAAADFRRAADLLPMNWDNTVAGRRTLGRNELRINKAMALAYLGKNLLYAGSPLMNFESTGSKTYNATYCQRSAEAFGELLALVEGGQTQFSLVPFERWNSNFYTLGQNWALSGSTEAIFRSLYWSGDQSNFGITKQYFPSIIVDGDATKFVPTANYVNQNFGMANGHPLPNNISNADSESGYDPEYPFKGRDPRFYSSIVFDGVQVVQGSMPPNQEDNRHANLFTGGTYRGAVSGSPTGYVNRKFVPLQANAYDNAFAFGAALHLNVPYLRLADVYLMYAEAALMGQNNVAGKSSNFEKTAVDAVNAIRTRAGMPNVLEKFQTSVPVFLNEVRRERAVELAFERHRFNDLRRWLLLIERPYTLKTSLEFTRAPESDLDGDPTNMRVLNLREEVLLERPLAERHYWLPLKISDVTLYPEFKQNPGW</sequence>
<evidence type="ECO:0000256" key="3">
    <source>
        <dbReference type="ARBA" id="ARBA00022729"/>
    </source>
</evidence>
<dbReference type="InterPro" id="IPR012944">
    <property type="entry name" value="SusD_RagB_dom"/>
</dbReference>
<dbReference type="SUPFAM" id="SSF48452">
    <property type="entry name" value="TPR-like"/>
    <property type="match status" value="1"/>
</dbReference>
<evidence type="ECO:0000313" key="9">
    <source>
        <dbReference type="EMBL" id="SDY48920.1"/>
    </source>
</evidence>
<accession>A0A1H3K9T9</accession>
<comment type="similarity">
    <text evidence="2">Belongs to the SusD family.</text>
</comment>
<evidence type="ECO:0000256" key="5">
    <source>
        <dbReference type="ARBA" id="ARBA00023237"/>
    </source>
</evidence>
<gene>
    <name evidence="9" type="ORF">SAMN05444412_101309</name>
</gene>
<name>A0A1H3K9T9_9BACT</name>
<dbReference type="Gene3D" id="1.25.40.390">
    <property type="match status" value="1"/>
</dbReference>
<dbReference type="InterPro" id="IPR033985">
    <property type="entry name" value="SusD-like_N"/>
</dbReference>
<keyword evidence="5" id="KW-0998">Cell outer membrane</keyword>
<evidence type="ECO:0000259" key="7">
    <source>
        <dbReference type="Pfam" id="PF07980"/>
    </source>
</evidence>